<dbReference type="PANTHER" id="PTHR37422:SF17">
    <property type="entry name" value="O-ANTIGEN LIGASE"/>
    <property type="match status" value="1"/>
</dbReference>
<evidence type="ECO:0000256" key="2">
    <source>
        <dbReference type="ARBA" id="ARBA00022692"/>
    </source>
</evidence>
<feature type="transmembrane region" description="Helical" evidence="5">
    <location>
        <begin position="318"/>
        <end position="336"/>
    </location>
</feature>
<proteinExistence type="predicted"/>
<keyword evidence="2 5" id="KW-0812">Transmembrane</keyword>
<feature type="transmembrane region" description="Helical" evidence="5">
    <location>
        <begin position="343"/>
        <end position="361"/>
    </location>
</feature>
<dbReference type="Pfam" id="PF04932">
    <property type="entry name" value="Wzy_C"/>
    <property type="match status" value="1"/>
</dbReference>
<sequence>MNELKHSIKLNFFPLFYLVLCSLLLLNVFEITEPKWINHIGEHTVRLSLVFFAIFFVFYYILQRRYTKNLTKLYSGIATFFIIQLLSSYIHNTYFSIDNLFGLFAMLSFIVLMAHSTWKTKYYKLFGYVFSIFILYIAAYWLIFNPVTDGFSAIFINPNGLAIILFCMFFFQLLSFFYASLGERFYFGGISILNIFLIYSTSSRNVYLALAIVLFSFILLSISKKMFSLLFYLAIGFNVVFTICYTLLVNTRVGDYLNTISIKLFNKNFFSGRSEIWFDLWSPIMDKPFFGHGIGVDARDFTMKTAHNQYMQTLLESGIIGLIAFFFILFILWKLLLKNLHSFEAKLSACFFIATLIYANFELTLFQNNYAIGILQWLLMTLGISITDKEYTNSNLTRLK</sequence>
<evidence type="ECO:0000259" key="6">
    <source>
        <dbReference type="Pfam" id="PF04932"/>
    </source>
</evidence>
<feature type="transmembrane region" description="Helical" evidence="5">
    <location>
        <begin position="206"/>
        <end position="222"/>
    </location>
</feature>
<dbReference type="EMBL" id="QNRI01000002">
    <property type="protein sequence ID" value="RBP00587.1"/>
    <property type="molecule type" value="Genomic_DNA"/>
</dbReference>
<feature type="transmembrane region" description="Helical" evidence="5">
    <location>
        <begin position="367"/>
        <end position="386"/>
    </location>
</feature>
<dbReference type="GO" id="GO:0016020">
    <property type="term" value="C:membrane"/>
    <property type="evidence" value="ECO:0007669"/>
    <property type="project" value="UniProtKB-SubCell"/>
</dbReference>
<dbReference type="GO" id="GO:0016874">
    <property type="term" value="F:ligase activity"/>
    <property type="evidence" value="ECO:0007669"/>
    <property type="project" value="UniProtKB-KW"/>
</dbReference>
<feature type="transmembrane region" description="Helical" evidence="5">
    <location>
        <begin position="100"/>
        <end position="118"/>
    </location>
</feature>
<feature type="transmembrane region" description="Helical" evidence="5">
    <location>
        <begin position="74"/>
        <end position="94"/>
    </location>
</feature>
<evidence type="ECO:0000313" key="8">
    <source>
        <dbReference type="Proteomes" id="UP000252254"/>
    </source>
</evidence>
<feature type="transmembrane region" description="Helical" evidence="5">
    <location>
        <begin position="185"/>
        <end position="200"/>
    </location>
</feature>
<evidence type="ECO:0000313" key="7">
    <source>
        <dbReference type="EMBL" id="RBP00587.1"/>
    </source>
</evidence>
<feature type="transmembrane region" description="Helical" evidence="5">
    <location>
        <begin position="125"/>
        <end position="143"/>
    </location>
</feature>
<comment type="subcellular location">
    <subcellularLocation>
        <location evidence="1">Membrane</location>
        <topology evidence="1">Multi-pass membrane protein</topology>
    </subcellularLocation>
</comment>
<evidence type="ECO:0000256" key="3">
    <source>
        <dbReference type="ARBA" id="ARBA00022989"/>
    </source>
</evidence>
<dbReference type="Proteomes" id="UP000252254">
    <property type="component" value="Unassembled WGS sequence"/>
</dbReference>
<organism evidence="7 8">
    <name type="scientific">Paraliobacillus ryukyuensis</name>
    <dbReference type="NCBI Taxonomy" id="200904"/>
    <lineage>
        <taxon>Bacteria</taxon>
        <taxon>Bacillati</taxon>
        <taxon>Bacillota</taxon>
        <taxon>Bacilli</taxon>
        <taxon>Bacillales</taxon>
        <taxon>Bacillaceae</taxon>
        <taxon>Paraliobacillus</taxon>
    </lineage>
</organism>
<dbReference type="AlphaFoldDB" id="A0A366EDX4"/>
<feature type="transmembrane region" description="Helical" evidence="5">
    <location>
        <begin position="229"/>
        <end position="248"/>
    </location>
</feature>
<keyword evidence="3 5" id="KW-1133">Transmembrane helix</keyword>
<keyword evidence="8" id="KW-1185">Reference proteome</keyword>
<dbReference type="InterPro" id="IPR007016">
    <property type="entry name" value="O-antigen_ligase-rel_domated"/>
</dbReference>
<name>A0A366EDX4_9BACI</name>
<feature type="transmembrane region" description="Helical" evidence="5">
    <location>
        <begin position="155"/>
        <end position="178"/>
    </location>
</feature>
<reference evidence="7 8" key="1">
    <citation type="submission" date="2018-06" db="EMBL/GenBank/DDBJ databases">
        <title>Genomic Encyclopedia of Type Strains, Phase IV (KMG-IV): sequencing the most valuable type-strain genomes for metagenomic binning, comparative biology and taxonomic classification.</title>
        <authorList>
            <person name="Goeker M."/>
        </authorList>
    </citation>
    <scope>NUCLEOTIDE SEQUENCE [LARGE SCALE GENOMIC DNA]</scope>
    <source>
        <strain evidence="7 8">DSM 15140</strain>
    </source>
</reference>
<evidence type="ECO:0000256" key="5">
    <source>
        <dbReference type="SAM" id="Phobius"/>
    </source>
</evidence>
<dbReference type="PANTHER" id="PTHR37422">
    <property type="entry name" value="TEICHURONIC ACID BIOSYNTHESIS PROTEIN TUAE"/>
    <property type="match status" value="1"/>
</dbReference>
<feature type="transmembrane region" description="Helical" evidence="5">
    <location>
        <begin position="12"/>
        <end position="32"/>
    </location>
</feature>
<protein>
    <submittedName>
        <fullName evidence="7">O-antigen ligase-like membrane protein</fullName>
    </submittedName>
</protein>
<dbReference type="InterPro" id="IPR051533">
    <property type="entry name" value="WaaL-like"/>
</dbReference>
<feature type="transmembrane region" description="Helical" evidence="5">
    <location>
        <begin position="44"/>
        <end position="62"/>
    </location>
</feature>
<evidence type="ECO:0000256" key="1">
    <source>
        <dbReference type="ARBA" id="ARBA00004141"/>
    </source>
</evidence>
<keyword evidence="4 5" id="KW-0472">Membrane</keyword>
<dbReference type="RefSeq" id="WP_113867378.1">
    <property type="nucleotide sequence ID" value="NZ_BAABQN010000002.1"/>
</dbReference>
<dbReference type="OrthoDB" id="2809944at2"/>
<gene>
    <name evidence="7" type="ORF">DES48_102351</name>
</gene>
<feature type="domain" description="O-antigen ligase-related" evidence="6">
    <location>
        <begin position="191"/>
        <end position="326"/>
    </location>
</feature>
<accession>A0A366EDX4</accession>
<evidence type="ECO:0000256" key="4">
    <source>
        <dbReference type="ARBA" id="ARBA00023136"/>
    </source>
</evidence>
<comment type="caution">
    <text evidence="7">The sequence shown here is derived from an EMBL/GenBank/DDBJ whole genome shotgun (WGS) entry which is preliminary data.</text>
</comment>
<keyword evidence="7" id="KW-0436">Ligase</keyword>